<protein>
    <recommendedName>
        <fullName evidence="6">Peptidyl-prolyl cis-trans isomerase</fullName>
        <ecNumber evidence="6">5.2.1.8</ecNumber>
    </recommendedName>
</protein>
<proteinExistence type="inferred from homology"/>
<keyword evidence="9" id="KW-1185">Reference proteome</keyword>
<dbReference type="EC" id="5.2.1.8" evidence="6"/>
<dbReference type="Proteomes" id="UP000428803">
    <property type="component" value="Chromosome"/>
</dbReference>
<dbReference type="SUPFAM" id="SSF54534">
    <property type="entry name" value="FKBP-like"/>
    <property type="match status" value="1"/>
</dbReference>
<evidence type="ECO:0000256" key="2">
    <source>
        <dbReference type="ARBA" id="ARBA00006577"/>
    </source>
</evidence>
<dbReference type="AlphaFoldDB" id="A0A6I6LEE5"/>
<dbReference type="KEGG" id="slaa:EUU25_08825"/>
<dbReference type="PANTHER" id="PTHR43811">
    <property type="entry name" value="FKBP-TYPE PEPTIDYL-PROLYL CIS-TRANS ISOMERASE FKPA"/>
    <property type="match status" value="1"/>
</dbReference>
<evidence type="ECO:0000256" key="6">
    <source>
        <dbReference type="RuleBase" id="RU003915"/>
    </source>
</evidence>
<keyword evidence="3 5" id="KW-0697">Rotamase</keyword>
<gene>
    <name evidence="8" type="ORF">EUU25_08825</name>
</gene>
<evidence type="ECO:0000256" key="4">
    <source>
        <dbReference type="ARBA" id="ARBA00023235"/>
    </source>
</evidence>
<organism evidence="8 9">
    <name type="scientific">Sphingorhabdus lacus</name>
    <dbReference type="NCBI Taxonomy" id="392610"/>
    <lineage>
        <taxon>Bacteria</taxon>
        <taxon>Pseudomonadati</taxon>
        <taxon>Pseudomonadota</taxon>
        <taxon>Alphaproteobacteria</taxon>
        <taxon>Sphingomonadales</taxon>
        <taxon>Sphingomonadaceae</taxon>
        <taxon>Sphingorhabdus</taxon>
    </lineage>
</organism>
<evidence type="ECO:0000256" key="5">
    <source>
        <dbReference type="PROSITE-ProRule" id="PRU00277"/>
    </source>
</evidence>
<name>A0A6I6LEE5_9SPHN</name>
<reference evidence="9" key="1">
    <citation type="submission" date="2019-01" db="EMBL/GenBank/DDBJ databases">
        <title>Sphingorhabdus lacus sp.nov., isolated from an oligotrophic freshwater lake.</title>
        <authorList>
            <person name="Park M."/>
        </authorList>
    </citation>
    <scope>NUCLEOTIDE SEQUENCE [LARGE SCALE GENOMIC DNA]</scope>
    <source>
        <strain evidence="9">IMCC1753</strain>
    </source>
</reference>
<keyword evidence="4 5" id="KW-0413">Isomerase</keyword>
<evidence type="ECO:0000313" key="8">
    <source>
        <dbReference type="EMBL" id="QGY80713.1"/>
    </source>
</evidence>
<dbReference type="PROSITE" id="PS50059">
    <property type="entry name" value="FKBP_PPIASE"/>
    <property type="match status" value="1"/>
</dbReference>
<feature type="domain" description="PPIase FKBP-type" evidence="7">
    <location>
        <begin position="75"/>
        <end position="160"/>
    </location>
</feature>
<comment type="similarity">
    <text evidence="2 6">Belongs to the FKBP-type PPIase family.</text>
</comment>
<dbReference type="Pfam" id="PF00254">
    <property type="entry name" value="FKBP_C"/>
    <property type="match status" value="1"/>
</dbReference>
<accession>A0A6I6LEE5</accession>
<evidence type="ECO:0000256" key="3">
    <source>
        <dbReference type="ARBA" id="ARBA00023110"/>
    </source>
</evidence>
<dbReference type="EMBL" id="CP035733">
    <property type="protein sequence ID" value="QGY80713.1"/>
    <property type="molecule type" value="Genomic_DNA"/>
</dbReference>
<evidence type="ECO:0000256" key="1">
    <source>
        <dbReference type="ARBA" id="ARBA00000971"/>
    </source>
</evidence>
<dbReference type="InterPro" id="IPR046357">
    <property type="entry name" value="PPIase_dom_sf"/>
</dbReference>
<dbReference type="InterPro" id="IPR001179">
    <property type="entry name" value="PPIase_FKBP_dom"/>
</dbReference>
<dbReference type="GO" id="GO:0003755">
    <property type="term" value="F:peptidyl-prolyl cis-trans isomerase activity"/>
    <property type="evidence" value="ECO:0007669"/>
    <property type="project" value="UniProtKB-UniRule"/>
</dbReference>
<evidence type="ECO:0000259" key="7">
    <source>
        <dbReference type="PROSITE" id="PS50059"/>
    </source>
</evidence>
<dbReference type="PANTHER" id="PTHR43811:SF19">
    <property type="entry name" value="39 KDA FK506-BINDING NUCLEAR PROTEIN"/>
    <property type="match status" value="1"/>
</dbReference>
<dbReference type="Gene3D" id="3.10.50.40">
    <property type="match status" value="1"/>
</dbReference>
<evidence type="ECO:0000313" key="9">
    <source>
        <dbReference type="Proteomes" id="UP000428803"/>
    </source>
</evidence>
<comment type="catalytic activity">
    <reaction evidence="1 5 6">
        <text>[protein]-peptidylproline (omega=180) = [protein]-peptidylproline (omega=0)</text>
        <dbReference type="Rhea" id="RHEA:16237"/>
        <dbReference type="Rhea" id="RHEA-COMP:10747"/>
        <dbReference type="Rhea" id="RHEA-COMP:10748"/>
        <dbReference type="ChEBI" id="CHEBI:83833"/>
        <dbReference type="ChEBI" id="CHEBI:83834"/>
        <dbReference type="EC" id="5.2.1.8"/>
    </reaction>
</comment>
<sequence length="168" mass="18294">MVCDRQGMAMRNLFPPIVLGILVPAPKSDSKSPTRKCSEKLLKKNARTKGVIVLPGIQYRIIKSGARSGVSPKSGDKVLLNYEGKLPSGTVFDSSYQRGRPTSFLVREVIPGWQVVLKLMRPGDVWEVVIPSEMAYGSDVSGPIPPDSALIFKIALIEIEVDLSLTSV</sequence>